<dbReference type="AlphaFoldDB" id="A0A9W8YMF2"/>
<dbReference type="OrthoDB" id="408631at2759"/>
<reference evidence="5" key="1">
    <citation type="submission" date="2022-10" db="EMBL/GenBank/DDBJ databases">
        <title>Tapping the CABI collections for fungal endophytes: first genome assemblies for Collariella, Neodidymelliopsis, Ascochyta clinopodiicola, Didymella pomorum, Didymosphaeria variabile, Neocosmospora piperis and Neocucurbitaria cava.</title>
        <authorList>
            <person name="Hill R."/>
        </authorList>
    </citation>
    <scope>NUCLEOTIDE SEQUENCE</scope>
    <source>
        <strain evidence="5">IMI 355082</strain>
    </source>
</reference>
<dbReference type="Proteomes" id="UP001140453">
    <property type="component" value="Unassembled WGS sequence"/>
</dbReference>
<dbReference type="InterPro" id="IPR019826">
    <property type="entry name" value="Carboxylesterase_B_AS"/>
</dbReference>
<dbReference type="SUPFAM" id="SSF53474">
    <property type="entry name" value="alpha/beta-Hydrolases"/>
    <property type="match status" value="1"/>
</dbReference>
<accession>A0A9W8YMF2</accession>
<evidence type="ECO:0000259" key="4">
    <source>
        <dbReference type="Pfam" id="PF00135"/>
    </source>
</evidence>
<evidence type="ECO:0000313" key="5">
    <source>
        <dbReference type="EMBL" id="KAJ4387568.1"/>
    </source>
</evidence>
<proteinExistence type="inferred from homology"/>
<dbReference type="Gene3D" id="3.40.50.1820">
    <property type="entry name" value="alpha/beta hydrolase"/>
    <property type="match status" value="1"/>
</dbReference>
<evidence type="ECO:0000256" key="3">
    <source>
        <dbReference type="RuleBase" id="RU361235"/>
    </source>
</evidence>
<comment type="caution">
    <text evidence="5">The sequence shown here is derived from an EMBL/GenBank/DDBJ whole genome shotgun (WGS) entry which is preliminary data.</text>
</comment>
<sequence length="548" mass="58940">MLPLLVILLCTCSLGLAHAYQYVTLDDVAFPNLTVTTRTGSFVGNLNDTYPDVRQFKFVPYAKPPTGRRRWTPPSPLDSSSELIDSTVYGPSCAQYVSAIPTAWALNITGNLVVNYGQSLLSGSVAQNSAEDCLSLAIWTPANATKDSRLPVLHFLTGGGDVTGGVNIPTQMPPSLVSRSQVQGGMIVVTTNYRVNVFSFPNAKGLSNQTNFGLQDQRLAVEWVYENIGAFGGDPSKITLWGQSAGASATDMYLFAYPDNPLVRASISSSGSAIGRALNSDYSGSNFSFVAKNLGCDFEDAQTELECMRQVPYPRMENFIGQYQDNSSLVNQSQPAITFTRRPDDQFVLSNYLAAYADNRIAPIPKLIGTTAREASALVAYPINNYTEGPSEQAITTATLTTVCAAHNTSVLRNSLYQNGTGPSPDLKTWRYQWAGNFSNIDGGVPWLGAYHYSDLYMFFGTWKTASGEVSALEVSTSEKMQDLLVAFVKDPGNGLSALGWPLYDTGAEGGGTLARFGNGEVLRYVSGNNASAEGACYEAGVTLDTTP</sequence>
<dbReference type="Pfam" id="PF00135">
    <property type="entry name" value="COesterase"/>
    <property type="match status" value="1"/>
</dbReference>
<keyword evidence="2 3" id="KW-0378">Hydrolase</keyword>
<evidence type="ECO:0000313" key="6">
    <source>
        <dbReference type="Proteomes" id="UP001140453"/>
    </source>
</evidence>
<gene>
    <name evidence="5" type="ORF">N0V93_008163</name>
</gene>
<organism evidence="5 6">
    <name type="scientific">Gnomoniopsis smithogilvyi</name>
    <dbReference type="NCBI Taxonomy" id="1191159"/>
    <lineage>
        <taxon>Eukaryota</taxon>
        <taxon>Fungi</taxon>
        <taxon>Dikarya</taxon>
        <taxon>Ascomycota</taxon>
        <taxon>Pezizomycotina</taxon>
        <taxon>Sordariomycetes</taxon>
        <taxon>Sordariomycetidae</taxon>
        <taxon>Diaporthales</taxon>
        <taxon>Gnomoniaceae</taxon>
        <taxon>Gnomoniopsis</taxon>
    </lineage>
</organism>
<dbReference type="GO" id="GO:0016787">
    <property type="term" value="F:hydrolase activity"/>
    <property type="evidence" value="ECO:0007669"/>
    <property type="project" value="UniProtKB-KW"/>
</dbReference>
<evidence type="ECO:0000256" key="2">
    <source>
        <dbReference type="ARBA" id="ARBA00022801"/>
    </source>
</evidence>
<name>A0A9W8YMF2_9PEZI</name>
<dbReference type="PANTHER" id="PTHR11559">
    <property type="entry name" value="CARBOXYLESTERASE"/>
    <property type="match status" value="1"/>
</dbReference>
<feature type="chain" id="PRO_5041015570" description="Carboxylic ester hydrolase" evidence="3">
    <location>
        <begin position="20"/>
        <end position="548"/>
    </location>
</feature>
<dbReference type="InterPro" id="IPR050309">
    <property type="entry name" value="Type-B_Carboxylest/Lipase"/>
</dbReference>
<dbReference type="PROSITE" id="PS00122">
    <property type="entry name" value="CARBOXYLESTERASE_B_1"/>
    <property type="match status" value="1"/>
</dbReference>
<dbReference type="EC" id="3.1.1.-" evidence="3"/>
<dbReference type="EMBL" id="JAPEVB010000005">
    <property type="protein sequence ID" value="KAJ4387568.1"/>
    <property type="molecule type" value="Genomic_DNA"/>
</dbReference>
<dbReference type="InterPro" id="IPR029058">
    <property type="entry name" value="AB_hydrolase_fold"/>
</dbReference>
<keyword evidence="3" id="KW-0732">Signal</keyword>
<keyword evidence="6" id="KW-1185">Reference proteome</keyword>
<comment type="similarity">
    <text evidence="1 3">Belongs to the type-B carboxylesterase/lipase family.</text>
</comment>
<evidence type="ECO:0000256" key="1">
    <source>
        <dbReference type="ARBA" id="ARBA00005964"/>
    </source>
</evidence>
<feature type="domain" description="Carboxylesterase type B" evidence="4">
    <location>
        <begin position="33"/>
        <end position="407"/>
    </location>
</feature>
<dbReference type="InterPro" id="IPR002018">
    <property type="entry name" value="CarbesteraseB"/>
</dbReference>
<protein>
    <recommendedName>
        <fullName evidence="3">Carboxylic ester hydrolase</fullName>
        <ecNumber evidence="3">3.1.1.-</ecNumber>
    </recommendedName>
</protein>
<feature type="signal peptide" evidence="3">
    <location>
        <begin position="1"/>
        <end position="19"/>
    </location>
</feature>